<feature type="chain" id="PRO_5042178905" evidence="8">
    <location>
        <begin position="27"/>
        <end position="329"/>
    </location>
</feature>
<dbReference type="EMBL" id="CP086717">
    <property type="protein sequence ID" value="WOO82473.1"/>
    <property type="molecule type" value="Genomic_DNA"/>
</dbReference>
<evidence type="ECO:0000256" key="3">
    <source>
        <dbReference type="ARBA" id="ARBA00022602"/>
    </source>
</evidence>
<keyword evidence="6" id="KW-0677">Repeat</keyword>
<dbReference type="GO" id="GO:0004662">
    <property type="term" value="F:CAAX-protein geranylgeranyltransferase activity"/>
    <property type="evidence" value="ECO:0007669"/>
    <property type="project" value="TreeGrafter"/>
</dbReference>
<comment type="cofactor">
    <cofactor evidence="1">
        <name>Zn(2+)</name>
        <dbReference type="ChEBI" id="CHEBI:29105"/>
    </cofactor>
</comment>
<keyword evidence="11" id="KW-1185">Reference proteome</keyword>
<dbReference type="InterPro" id="IPR045089">
    <property type="entry name" value="PGGT1B-like"/>
</dbReference>
<evidence type="ECO:0000313" key="11">
    <source>
        <dbReference type="Proteomes" id="UP000827549"/>
    </source>
</evidence>
<evidence type="ECO:0000256" key="2">
    <source>
        <dbReference type="ARBA" id="ARBA00010497"/>
    </source>
</evidence>
<protein>
    <submittedName>
        <fullName evidence="10">Geranylgeranyl transferase type-1 subunit beta</fullName>
    </submittedName>
</protein>
<organism evidence="10 11">
    <name type="scientific">Vanrija pseudolonga</name>
    <dbReference type="NCBI Taxonomy" id="143232"/>
    <lineage>
        <taxon>Eukaryota</taxon>
        <taxon>Fungi</taxon>
        <taxon>Dikarya</taxon>
        <taxon>Basidiomycota</taxon>
        <taxon>Agaricomycotina</taxon>
        <taxon>Tremellomycetes</taxon>
        <taxon>Trichosporonales</taxon>
        <taxon>Trichosporonaceae</taxon>
        <taxon>Vanrija</taxon>
    </lineage>
</organism>
<dbReference type="GO" id="GO:0005953">
    <property type="term" value="C:CAAX-protein geranylgeranyltransferase complex"/>
    <property type="evidence" value="ECO:0007669"/>
    <property type="project" value="TreeGrafter"/>
</dbReference>
<keyword evidence="3" id="KW-0637">Prenyltransferase</keyword>
<evidence type="ECO:0000256" key="6">
    <source>
        <dbReference type="ARBA" id="ARBA00022737"/>
    </source>
</evidence>
<dbReference type="RefSeq" id="XP_062628505.1">
    <property type="nucleotide sequence ID" value="XM_062772521.1"/>
</dbReference>
<dbReference type="Proteomes" id="UP000827549">
    <property type="component" value="Chromosome 4"/>
</dbReference>
<evidence type="ECO:0000256" key="1">
    <source>
        <dbReference type="ARBA" id="ARBA00001947"/>
    </source>
</evidence>
<keyword evidence="7" id="KW-0862">Zinc</keyword>
<evidence type="ECO:0000256" key="4">
    <source>
        <dbReference type="ARBA" id="ARBA00022679"/>
    </source>
</evidence>
<comment type="similarity">
    <text evidence="2">Belongs to the protein prenyltransferase subunit beta family.</text>
</comment>
<name>A0AAF0Y944_9TREE</name>
<dbReference type="InterPro" id="IPR008930">
    <property type="entry name" value="Terpenoid_cyclase/PrenylTrfase"/>
</dbReference>
<proteinExistence type="inferred from homology"/>
<dbReference type="GO" id="GO:0046872">
    <property type="term" value="F:metal ion binding"/>
    <property type="evidence" value="ECO:0007669"/>
    <property type="project" value="UniProtKB-KW"/>
</dbReference>
<dbReference type="PANTHER" id="PTHR11774">
    <property type="entry name" value="GERANYLGERANYL TRANSFERASE TYPE BETA SUBUNIT"/>
    <property type="match status" value="1"/>
</dbReference>
<feature type="signal peptide" evidence="8">
    <location>
        <begin position="1"/>
        <end position="26"/>
    </location>
</feature>
<evidence type="ECO:0000256" key="7">
    <source>
        <dbReference type="ARBA" id="ARBA00022833"/>
    </source>
</evidence>
<accession>A0AAF0Y944</accession>
<dbReference type="GeneID" id="87809188"/>
<evidence type="ECO:0000256" key="8">
    <source>
        <dbReference type="SAM" id="SignalP"/>
    </source>
</evidence>
<dbReference type="Pfam" id="PF00432">
    <property type="entry name" value="Prenyltrans"/>
    <property type="match status" value="1"/>
</dbReference>
<keyword evidence="8" id="KW-0732">Signal</keyword>
<dbReference type="Gene3D" id="1.50.10.20">
    <property type="match status" value="1"/>
</dbReference>
<gene>
    <name evidence="10" type="primary">Pggt1b</name>
    <name evidence="10" type="ORF">LOC62_04G005961</name>
</gene>
<keyword evidence="5" id="KW-0479">Metal-binding</keyword>
<evidence type="ECO:0000313" key="10">
    <source>
        <dbReference type="EMBL" id="WOO82473.1"/>
    </source>
</evidence>
<dbReference type="AlphaFoldDB" id="A0AAF0Y944"/>
<sequence>MAQTTFKRNAHASFFTLCLRALPARAQDYDSNRVTIAFFCLSGLALIGKLNPSDEERDAWIEWLWSLQAPDGGFRGSTGEPAGTPGNLPSTYTALASLALLRAPLDRLDRPGLHAFLAACQAPDGSFSPTPDTLGLFQNDVRMAYTASLAAKVAGGTPSFDVPAAIEFVRRCETWEGGYAGRPGIESHGGTNYCALAALSLLGALDKADVAGSSRWLMQRQIGGFQGRPGKLEDVCYSFWCGGALATLGLASLVNEEPNAQFLLDSQSPIGGFGKEPDVHPDPFHSYLAIAALSLTSAREKLELEEIDPVYNMPLWARDWLLAAAEAAA</sequence>
<keyword evidence="4 10" id="KW-0808">Transferase</keyword>
<evidence type="ECO:0000259" key="9">
    <source>
        <dbReference type="Pfam" id="PF00432"/>
    </source>
</evidence>
<reference evidence="10" key="1">
    <citation type="submission" date="2023-10" db="EMBL/GenBank/DDBJ databases">
        <authorList>
            <person name="Noh H."/>
        </authorList>
    </citation>
    <scope>NUCLEOTIDE SEQUENCE</scope>
    <source>
        <strain evidence="10">DUCC4014</strain>
    </source>
</reference>
<dbReference type="InterPro" id="IPR001330">
    <property type="entry name" value="Prenyltrans"/>
</dbReference>
<dbReference type="SUPFAM" id="SSF48239">
    <property type="entry name" value="Terpenoid cyclases/Protein prenyltransferases"/>
    <property type="match status" value="1"/>
</dbReference>
<feature type="domain" description="Prenyltransferase alpha-alpha toroid" evidence="9">
    <location>
        <begin position="6"/>
        <end position="313"/>
    </location>
</feature>
<evidence type="ECO:0000256" key="5">
    <source>
        <dbReference type="ARBA" id="ARBA00022723"/>
    </source>
</evidence>
<dbReference type="PANTHER" id="PTHR11774:SF4">
    <property type="entry name" value="GERANYLGERANYL TRANSFERASE TYPE-1 SUBUNIT BETA"/>
    <property type="match status" value="1"/>
</dbReference>